<organism evidence="1 2">
    <name type="scientific">Conger conger</name>
    <name type="common">Conger eel</name>
    <name type="synonym">Muraena conger</name>
    <dbReference type="NCBI Taxonomy" id="82655"/>
    <lineage>
        <taxon>Eukaryota</taxon>
        <taxon>Metazoa</taxon>
        <taxon>Chordata</taxon>
        <taxon>Craniata</taxon>
        <taxon>Vertebrata</taxon>
        <taxon>Euteleostomi</taxon>
        <taxon>Actinopterygii</taxon>
        <taxon>Neopterygii</taxon>
        <taxon>Teleostei</taxon>
        <taxon>Anguilliformes</taxon>
        <taxon>Congridae</taxon>
        <taxon>Conger</taxon>
    </lineage>
</organism>
<proteinExistence type="predicted"/>
<keyword evidence="2" id="KW-1185">Reference proteome</keyword>
<dbReference type="AlphaFoldDB" id="A0A9Q1D620"/>
<accession>A0A9Q1D620</accession>
<comment type="caution">
    <text evidence="1">The sequence shown here is derived from an EMBL/GenBank/DDBJ whole genome shotgun (WGS) entry which is preliminary data.</text>
</comment>
<reference evidence="1" key="1">
    <citation type="journal article" date="2023" name="Science">
        <title>Genome structures resolve the early diversification of teleost fishes.</title>
        <authorList>
            <person name="Parey E."/>
            <person name="Louis A."/>
            <person name="Montfort J."/>
            <person name="Bouchez O."/>
            <person name="Roques C."/>
            <person name="Iampietro C."/>
            <person name="Lluch J."/>
            <person name="Castinel A."/>
            <person name="Donnadieu C."/>
            <person name="Desvignes T."/>
            <person name="Floi Bucao C."/>
            <person name="Jouanno E."/>
            <person name="Wen M."/>
            <person name="Mejri S."/>
            <person name="Dirks R."/>
            <person name="Jansen H."/>
            <person name="Henkel C."/>
            <person name="Chen W.J."/>
            <person name="Zahm M."/>
            <person name="Cabau C."/>
            <person name="Klopp C."/>
            <person name="Thompson A.W."/>
            <person name="Robinson-Rechavi M."/>
            <person name="Braasch I."/>
            <person name="Lecointre G."/>
            <person name="Bobe J."/>
            <person name="Postlethwait J.H."/>
            <person name="Berthelot C."/>
            <person name="Roest Crollius H."/>
            <person name="Guiguen Y."/>
        </authorList>
    </citation>
    <scope>NUCLEOTIDE SEQUENCE</scope>
    <source>
        <strain evidence="1">Concon-B</strain>
    </source>
</reference>
<gene>
    <name evidence="1" type="ORF">COCON_G00183210</name>
</gene>
<name>A0A9Q1D620_CONCO</name>
<dbReference type="Proteomes" id="UP001152803">
    <property type="component" value="Unassembled WGS sequence"/>
</dbReference>
<evidence type="ECO:0000313" key="2">
    <source>
        <dbReference type="Proteomes" id="UP001152803"/>
    </source>
</evidence>
<protein>
    <submittedName>
        <fullName evidence="1">Uncharacterized protein</fullName>
    </submittedName>
</protein>
<sequence length="102" mass="11351">MNEENEVTLAGTRMIAKPGICTRQQLLYCILVGCWCPTGEVQKTLDEEKMRGLCVRPGPINKMVRTKSHDWSPTSSLQGNGWRVAGHLLAEGDKTPTKTLMH</sequence>
<dbReference type="EMBL" id="JAFJMO010000013">
    <property type="protein sequence ID" value="KAJ8259309.1"/>
    <property type="molecule type" value="Genomic_DNA"/>
</dbReference>
<evidence type="ECO:0000313" key="1">
    <source>
        <dbReference type="EMBL" id="KAJ8259309.1"/>
    </source>
</evidence>